<dbReference type="GO" id="GO:0000160">
    <property type="term" value="P:phosphorelay signal transduction system"/>
    <property type="evidence" value="ECO:0007669"/>
    <property type="project" value="UniProtKB-KW"/>
</dbReference>
<evidence type="ECO:0000256" key="9">
    <source>
        <dbReference type="ARBA" id="ARBA00023125"/>
    </source>
</evidence>
<dbReference type="FunFam" id="3.40.50.300:FF:000006">
    <property type="entry name" value="DNA-binding transcriptional regulator NtrC"/>
    <property type="match status" value="1"/>
</dbReference>
<dbReference type="Gene3D" id="3.40.50.300">
    <property type="entry name" value="P-loop containing nucleotide triphosphate hydrolases"/>
    <property type="match status" value="1"/>
</dbReference>
<dbReference type="SUPFAM" id="SSF52540">
    <property type="entry name" value="P-loop containing nucleoside triphosphate hydrolases"/>
    <property type="match status" value="1"/>
</dbReference>
<gene>
    <name evidence="13" type="ORF">SAMN05216586_103256</name>
</gene>
<dbReference type="Pfam" id="PF00158">
    <property type="entry name" value="Sigma54_activat"/>
    <property type="match status" value="1"/>
</dbReference>
<evidence type="ECO:0000256" key="5">
    <source>
        <dbReference type="ARBA" id="ARBA00022741"/>
    </source>
</evidence>
<dbReference type="InterPro" id="IPR002078">
    <property type="entry name" value="Sigma_54_int"/>
</dbReference>
<dbReference type="Pfam" id="PF02954">
    <property type="entry name" value="HTH_8"/>
    <property type="match status" value="1"/>
</dbReference>
<evidence type="ECO:0000256" key="10">
    <source>
        <dbReference type="ARBA" id="ARBA00023159"/>
    </source>
</evidence>
<keyword evidence="5" id="KW-0547">Nucleotide-binding</keyword>
<dbReference type="InterPro" id="IPR027417">
    <property type="entry name" value="P-loop_NTPase"/>
</dbReference>
<evidence type="ECO:0000259" key="12">
    <source>
        <dbReference type="PROSITE" id="PS50045"/>
    </source>
</evidence>
<keyword evidence="10" id="KW-0010">Activator</keyword>
<protein>
    <submittedName>
        <fullName evidence="13">Sigma-54 dependent transcriptional regulator</fullName>
    </submittedName>
</protein>
<evidence type="ECO:0000256" key="1">
    <source>
        <dbReference type="ARBA" id="ARBA00004496"/>
    </source>
</evidence>
<dbReference type="SUPFAM" id="SSF55781">
    <property type="entry name" value="GAF domain-like"/>
    <property type="match status" value="1"/>
</dbReference>
<evidence type="ECO:0000256" key="2">
    <source>
        <dbReference type="ARBA" id="ARBA00022490"/>
    </source>
</evidence>
<dbReference type="PROSITE" id="PS00675">
    <property type="entry name" value="SIGMA54_INTERACT_1"/>
    <property type="match status" value="1"/>
</dbReference>
<dbReference type="CDD" id="cd00009">
    <property type="entry name" value="AAA"/>
    <property type="match status" value="1"/>
</dbReference>
<dbReference type="Pfam" id="PF25601">
    <property type="entry name" value="AAA_lid_14"/>
    <property type="match status" value="1"/>
</dbReference>
<dbReference type="AlphaFoldDB" id="A0AAQ1JPT2"/>
<keyword evidence="14" id="KW-1185">Reference proteome</keyword>
<comment type="subcellular location">
    <subcellularLocation>
        <location evidence="1">Cytoplasm</location>
    </subcellularLocation>
</comment>
<dbReference type="EMBL" id="FNVE01000003">
    <property type="protein sequence ID" value="SEG11621.1"/>
    <property type="molecule type" value="Genomic_DNA"/>
</dbReference>
<dbReference type="GO" id="GO:0005524">
    <property type="term" value="F:ATP binding"/>
    <property type="evidence" value="ECO:0007669"/>
    <property type="project" value="UniProtKB-KW"/>
</dbReference>
<dbReference type="GO" id="GO:0043565">
    <property type="term" value="F:sequence-specific DNA binding"/>
    <property type="evidence" value="ECO:0007669"/>
    <property type="project" value="InterPro"/>
</dbReference>
<dbReference type="PROSITE" id="PS50045">
    <property type="entry name" value="SIGMA54_INTERACT_4"/>
    <property type="match status" value="1"/>
</dbReference>
<evidence type="ECO:0000256" key="8">
    <source>
        <dbReference type="ARBA" id="ARBA00023015"/>
    </source>
</evidence>
<keyword evidence="8" id="KW-0805">Transcription regulation</keyword>
<dbReference type="PANTHER" id="PTHR32071">
    <property type="entry name" value="TRANSCRIPTIONAL REGULATORY PROTEIN"/>
    <property type="match status" value="1"/>
</dbReference>
<keyword evidence="9" id="KW-0238">DNA-binding</keyword>
<keyword evidence="2" id="KW-0963">Cytoplasm</keyword>
<evidence type="ECO:0000256" key="3">
    <source>
        <dbReference type="ARBA" id="ARBA00022491"/>
    </source>
</evidence>
<dbReference type="InterPro" id="IPR029016">
    <property type="entry name" value="GAF-like_dom_sf"/>
</dbReference>
<dbReference type="GO" id="GO:0006355">
    <property type="term" value="P:regulation of DNA-templated transcription"/>
    <property type="evidence" value="ECO:0007669"/>
    <property type="project" value="InterPro"/>
</dbReference>
<feature type="domain" description="Sigma-54 factor interaction" evidence="12">
    <location>
        <begin position="201"/>
        <end position="430"/>
    </location>
</feature>
<dbReference type="InterPro" id="IPR002197">
    <property type="entry name" value="HTH_Fis"/>
</dbReference>
<evidence type="ECO:0000256" key="7">
    <source>
        <dbReference type="ARBA" id="ARBA00023012"/>
    </source>
</evidence>
<evidence type="ECO:0000256" key="11">
    <source>
        <dbReference type="ARBA" id="ARBA00023163"/>
    </source>
</evidence>
<accession>A0AAQ1JPT2</accession>
<evidence type="ECO:0000256" key="4">
    <source>
        <dbReference type="ARBA" id="ARBA00022553"/>
    </source>
</evidence>
<dbReference type="SUPFAM" id="SSF46689">
    <property type="entry name" value="Homeodomain-like"/>
    <property type="match status" value="1"/>
</dbReference>
<dbReference type="SMART" id="SM00382">
    <property type="entry name" value="AAA"/>
    <property type="match status" value="1"/>
</dbReference>
<proteinExistence type="predicted"/>
<comment type="caution">
    <text evidence="13">The sequence shown here is derived from an EMBL/GenBank/DDBJ whole genome shotgun (WGS) entry which is preliminary data.</text>
</comment>
<dbReference type="PANTHER" id="PTHR32071:SF95">
    <property type="entry name" value="DNA-BINDING TRANSCRIPTIONAL REGULATOR NTRC"/>
    <property type="match status" value="1"/>
</dbReference>
<dbReference type="Proteomes" id="UP000243518">
    <property type="component" value="Unassembled WGS sequence"/>
</dbReference>
<keyword evidence="6" id="KW-0067">ATP-binding</keyword>
<sequence>MSSREMLPFNAAAAVPDAANLLTGLSALVQCQNSAELQQKLVGWLAELGNCALVQLYLLDASHSRLPLCCQWLDGQLGGEHGEDGLTAPLLAYSLSQNTPLQLDELDRSLHATPFLPASSAAWRSLLCQPILDRRQQVGGLLVLASRARGLGRALTLPLDMVGNIALAQLHAMQQAELALQAPDLPLPEPATASKLGSFGLIGESPAMQQVYRLISKVLHNPVTVLLGGETGTGKELVARAIHDYGSRRSQPFIAQNCSALPEQLLESELFGYRKGAFTGADQDREGLFDAANGGTLFLDEIGDMPLALQAKLLRVLQEGEVRPLGSNQSHRVDVRIVAATHQDLFSQVEQGGFREDLYYRLSHFPISLPPLRERGSDIRQLALQFTQETCTFLQRSHCRWSDTALAYLATQRFPGNVRELKGLIARALLLCDGNLLLPEHLDLPNTPTQAHRLTLREQLEAVERNLLNEALQQHNGNQTLTARMLGLPRRTLLYRMQRLGIALRSRSQAQCLPK</sequence>
<keyword evidence="4" id="KW-0597">Phosphoprotein</keyword>
<keyword evidence="7" id="KW-0902">Two-component regulatory system</keyword>
<dbReference type="PROSITE" id="PS00676">
    <property type="entry name" value="SIGMA54_INTERACT_2"/>
    <property type="match status" value="1"/>
</dbReference>
<name>A0AAQ1JPT2_9GAMM</name>
<dbReference type="InterPro" id="IPR025943">
    <property type="entry name" value="Sigma_54_int_dom_ATP-bd_2"/>
</dbReference>
<dbReference type="InterPro" id="IPR009057">
    <property type="entry name" value="Homeodomain-like_sf"/>
</dbReference>
<dbReference type="Gene3D" id="1.10.10.60">
    <property type="entry name" value="Homeodomain-like"/>
    <property type="match status" value="1"/>
</dbReference>
<dbReference type="InterPro" id="IPR003593">
    <property type="entry name" value="AAA+_ATPase"/>
</dbReference>
<keyword evidence="11" id="KW-0804">Transcription</keyword>
<evidence type="ECO:0000313" key="14">
    <source>
        <dbReference type="Proteomes" id="UP000243518"/>
    </source>
</evidence>
<organism evidence="13 14">
    <name type="scientific">Halopseudomonas aestusnigri</name>
    <dbReference type="NCBI Taxonomy" id="857252"/>
    <lineage>
        <taxon>Bacteria</taxon>
        <taxon>Pseudomonadati</taxon>
        <taxon>Pseudomonadota</taxon>
        <taxon>Gammaproteobacteria</taxon>
        <taxon>Pseudomonadales</taxon>
        <taxon>Pseudomonadaceae</taxon>
        <taxon>Halopseudomonas</taxon>
    </lineage>
</organism>
<evidence type="ECO:0000256" key="6">
    <source>
        <dbReference type="ARBA" id="ARBA00022840"/>
    </source>
</evidence>
<dbReference type="Gene3D" id="1.10.8.60">
    <property type="match status" value="1"/>
</dbReference>
<dbReference type="PRINTS" id="PR01590">
    <property type="entry name" value="HTHFIS"/>
</dbReference>
<dbReference type="Gene3D" id="3.30.450.40">
    <property type="match status" value="1"/>
</dbReference>
<dbReference type="GO" id="GO:0005737">
    <property type="term" value="C:cytoplasm"/>
    <property type="evidence" value="ECO:0007669"/>
    <property type="project" value="UniProtKB-SubCell"/>
</dbReference>
<reference evidence="13 14" key="1">
    <citation type="submission" date="2016-10" db="EMBL/GenBank/DDBJ databases">
        <authorList>
            <person name="Varghese N."/>
            <person name="Submissions S."/>
        </authorList>
    </citation>
    <scope>NUCLEOTIDE SEQUENCE [LARGE SCALE GENOMIC DNA]</scope>
    <source>
        <strain evidence="13 14">CECT 8317</strain>
    </source>
</reference>
<dbReference type="InterPro" id="IPR058031">
    <property type="entry name" value="AAA_lid_NorR"/>
</dbReference>
<evidence type="ECO:0000313" key="13">
    <source>
        <dbReference type="EMBL" id="SEG11621.1"/>
    </source>
</evidence>
<dbReference type="InterPro" id="IPR025662">
    <property type="entry name" value="Sigma_54_int_dom_ATP-bd_1"/>
</dbReference>
<keyword evidence="3" id="KW-0678">Repressor</keyword>